<proteinExistence type="predicted"/>
<protein>
    <recommendedName>
        <fullName evidence="1">Suppressor of fused-like domain-containing protein</fullName>
    </recommendedName>
</protein>
<gene>
    <name evidence="2" type="ORF">GCM10009425_46450</name>
</gene>
<dbReference type="Proteomes" id="UP000616499">
    <property type="component" value="Unassembled WGS sequence"/>
</dbReference>
<keyword evidence="3" id="KW-1185">Reference proteome</keyword>
<dbReference type="InterPro" id="IPR020941">
    <property type="entry name" value="SUFU-like_domain"/>
</dbReference>
<dbReference type="InterPro" id="IPR037181">
    <property type="entry name" value="SUFU_N"/>
</dbReference>
<evidence type="ECO:0000313" key="2">
    <source>
        <dbReference type="EMBL" id="GGM30553.1"/>
    </source>
</evidence>
<dbReference type="EMBL" id="BMNW01000019">
    <property type="protein sequence ID" value="GGM30553.1"/>
    <property type="molecule type" value="Genomic_DNA"/>
</dbReference>
<sequence length="242" mass="27867">MSKESNLVSLSGSPIFTYTDGEKEWQAPHGEECIEEISTHIERHLGEVSGVFHELVSDTVHIDVHYVKPTQERPYHTLVTSGMSDLPMSVPEQVDATRFMELVVTLPEEWLVDQEAFANEAWYWPIRQLKYLARFPHKYDTWLGWGHTLPNGQPAEPFADNTRLSGVILLPSVNVPEEFFTLEINPEKTIEFYSIVPLYEEEMNLKLARGTDALLERFDKHGISDIIQIGRQNTCKKRFGFF</sequence>
<evidence type="ECO:0000259" key="1">
    <source>
        <dbReference type="Pfam" id="PF05076"/>
    </source>
</evidence>
<dbReference type="SUPFAM" id="SSF103359">
    <property type="entry name" value="Suppressor of Fused, N-terminal domain"/>
    <property type="match status" value="1"/>
</dbReference>
<dbReference type="RefSeq" id="WP_188868527.1">
    <property type="nucleotide sequence ID" value="NZ_BMNW01000019.1"/>
</dbReference>
<dbReference type="Pfam" id="PF05076">
    <property type="entry name" value="SUFU"/>
    <property type="match status" value="1"/>
</dbReference>
<accession>A0ABQ2H2Z3</accession>
<comment type="caution">
    <text evidence="2">The sequence shown here is derived from an EMBL/GenBank/DDBJ whole genome shotgun (WGS) entry which is preliminary data.</text>
</comment>
<feature type="domain" description="Suppressor of fused-like" evidence="1">
    <location>
        <begin position="59"/>
        <end position="232"/>
    </location>
</feature>
<organism evidence="2 3">
    <name type="scientific">Pseudomonas asuensis</name>
    <dbReference type="NCBI Taxonomy" id="1825787"/>
    <lineage>
        <taxon>Bacteria</taxon>
        <taxon>Pseudomonadati</taxon>
        <taxon>Pseudomonadota</taxon>
        <taxon>Gammaproteobacteria</taxon>
        <taxon>Pseudomonadales</taxon>
        <taxon>Pseudomonadaceae</taxon>
        <taxon>Pseudomonas</taxon>
    </lineage>
</organism>
<name>A0ABQ2H2Z3_9PSED</name>
<evidence type="ECO:0000313" key="3">
    <source>
        <dbReference type="Proteomes" id="UP000616499"/>
    </source>
</evidence>
<reference evidence="3" key="1">
    <citation type="journal article" date="2019" name="Int. J. Syst. Evol. Microbiol.">
        <title>The Global Catalogue of Microorganisms (GCM) 10K type strain sequencing project: providing services to taxonomists for standard genome sequencing and annotation.</title>
        <authorList>
            <consortium name="The Broad Institute Genomics Platform"/>
            <consortium name="The Broad Institute Genome Sequencing Center for Infectious Disease"/>
            <person name="Wu L."/>
            <person name="Ma J."/>
        </authorList>
    </citation>
    <scope>NUCLEOTIDE SEQUENCE [LARGE SCALE GENOMIC DNA]</scope>
    <source>
        <strain evidence="3">JCM 13501</strain>
    </source>
</reference>